<evidence type="ECO:0000256" key="2">
    <source>
        <dbReference type="ARBA" id="ARBA00010289"/>
    </source>
</evidence>
<evidence type="ECO:0000256" key="1">
    <source>
        <dbReference type="ARBA" id="ARBA00004123"/>
    </source>
</evidence>
<accession>A0A6A5FV42</accession>
<dbReference type="Proteomes" id="UP000483820">
    <property type="component" value="Chromosome X"/>
</dbReference>
<evidence type="ECO:0000256" key="3">
    <source>
        <dbReference type="ARBA" id="ARBA00022491"/>
    </source>
</evidence>
<evidence type="ECO:0000256" key="5">
    <source>
        <dbReference type="ARBA" id="ARBA00023159"/>
    </source>
</evidence>
<dbReference type="GeneID" id="9798572"/>
<keyword evidence="7" id="KW-0539">Nucleus</keyword>
<proteinExistence type="inferred from homology"/>
<gene>
    <name evidence="9" type="ORF">GCK72_022840</name>
</gene>
<dbReference type="GO" id="GO:0005634">
    <property type="term" value="C:nucleus"/>
    <property type="evidence" value="ECO:0007669"/>
    <property type="project" value="UniProtKB-SubCell"/>
</dbReference>
<evidence type="ECO:0000256" key="7">
    <source>
        <dbReference type="ARBA" id="ARBA00023242"/>
    </source>
</evidence>
<dbReference type="KEGG" id="crq:GCK72_022840"/>
<keyword evidence="4" id="KW-0805">Transcription regulation</keyword>
<organism evidence="9 10">
    <name type="scientific">Caenorhabditis remanei</name>
    <name type="common">Caenorhabditis vulgaris</name>
    <dbReference type="NCBI Taxonomy" id="31234"/>
    <lineage>
        <taxon>Eukaryota</taxon>
        <taxon>Metazoa</taxon>
        <taxon>Ecdysozoa</taxon>
        <taxon>Nematoda</taxon>
        <taxon>Chromadorea</taxon>
        <taxon>Rhabditida</taxon>
        <taxon>Rhabditina</taxon>
        <taxon>Rhabditomorpha</taxon>
        <taxon>Rhabditoidea</taxon>
        <taxon>Rhabditidae</taxon>
        <taxon>Peloderinae</taxon>
        <taxon>Caenorhabditis</taxon>
    </lineage>
</organism>
<comment type="subcellular location">
    <subcellularLocation>
        <location evidence="1">Nucleus</location>
    </subcellularLocation>
</comment>
<dbReference type="InterPro" id="IPR021990">
    <property type="entry name" value="Mediator_Med12_LCEWAV"/>
</dbReference>
<dbReference type="EMBL" id="WUAV01000006">
    <property type="protein sequence ID" value="KAF1746386.1"/>
    <property type="molecule type" value="Genomic_DNA"/>
</dbReference>
<name>A0A6A5FV42_CAERE</name>
<keyword evidence="3" id="KW-0678">Repressor</keyword>
<dbReference type="CTD" id="9798572"/>
<comment type="caution">
    <text evidence="9">The sequence shown here is derived from an EMBL/GenBank/DDBJ whole genome shotgun (WGS) entry which is preliminary data.</text>
</comment>
<sequence>MSAKLNLSHVSDDSISGVCVTPESFLWSNLVIQQKPRYHKILPQLCGSPLDYLPSDPHELPVPEGNKEALDTLRLRHLEIVRRSRAAEEKWLPNKADVLQLRKIMDTCVDLFGGMNNIDVEKPDAISNALCRLFKFREKFAKKEALLRSKLMFKWCSTDKR</sequence>
<keyword evidence="5" id="KW-0010">Activator</keyword>
<evidence type="ECO:0000313" key="9">
    <source>
        <dbReference type="EMBL" id="KAF1746386.1"/>
    </source>
</evidence>
<reference evidence="9 10" key="1">
    <citation type="submission" date="2019-12" db="EMBL/GenBank/DDBJ databases">
        <title>Chromosome-level assembly of the Caenorhabditis remanei genome.</title>
        <authorList>
            <person name="Teterina A.A."/>
            <person name="Willis J.H."/>
            <person name="Phillips P.C."/>
        </authorList>
    </citation>
    <scope>NUCLEOTIDE SEQUENCE [LARGE SCALE GENOMIC DNA]</scope>
    <source>
        <strain evidence="9 10">PX506</strain>
        <tissue evidence="9">Whole organism</tissue>
    </source>
</reference>
<keyword evidence="6" id="KW-0804">Transcription</keyword>
<evidence type="ECO:0000259" key="8">
    <source>
        <dbReference type="Pfam" id="PF12145"/>
    </source>
</evidence>
<comment type="similarity">
    <text evidence="2">Belongs to the Mediator complex subunit 12 family.</text>
</comment>
<dbReference type="Pfam" id="PF12145">
    <property type="entry name" value="Med12-LCEWAV"/>
    <property type="match status" value="1"/>
</dbReference>
<dbReference type="RefSeq" id="XP_053578658.1">
    <property type="nucleotide sequence ID" value="XM_053735092.1"/>
</dbReference>
<dbReference type="AlphaFoldDB" id="A0A6A5FV42"/>
<protein>
    <recommendedName>
        <fullName evidence="8">Mediator complex subunit Med12 LCEWAV-domain domain-containing protein</fullName>
    </recommendedName>
</protein>
<evidence type="ECO:0000256" key="6">
    <source>
        <dbReference type="ARBA" id="ARBA00023163"/>
    </source>
</evidence>
<evidence type="ECO:0000256" key="4">
    <source>
        <dbReference type="ARBA" id="ARBA00023015"/>
    </source>
</evidence>
<evidence type="ECO:0000313" key="10">
    <source>
        <dbReference type="Proteomes" id="UP000483820"/>
    </source>
</evidence>
<feature type="domain" description="Mediator complex subunit Med12 LCEWAV-domain" evidence="8">
    <location>
        <begin position="32"/>
        <end position="96"/>
    </location>
</feature>